<evidence type="ECO:0000313" key="3">
    <source>
        <dbReference type="Proteomes" id="UP001516472"/>
    </source>
</evidence>
<evidence type="ECO:0000256" key="1">
    <source>
        <dbReference type="SAM" id="MobiDB-lite"/>
    </source>
</evidence>
<proteinExistence type="predicted"/>
<gene>
    <name evidence="2" type="ORF">G4177_09470</name>
</gene>
<protein>
    <recommendedName>
        <fullName evidence="4">AsmA family protein</fullName>
    </recommendedName>
</protein>
<dbReference type="RefSeq" id="WP_193347802.1">
    <property type="nucleotide sequence ID" value="NZ_JAAIYO010000002.1"/>
</dbReference>
<dbReference type="Proteomes" id="UP001516472">
    <property type="component" value="Unassembled WGS sequence"/>
</dbReference>
<name>A0ABR9PKD5_9BACT</name>
<keyword evidence="3" id="KW-1185">Reference proteome</keyword>
<organism evidence="2 3">
    <name type="scientific">Corallococcus soli</name>
    <dbReference type="NCBI Taxonomy" id="2710757"/>
    <lineage>
        <taxon>Bacteria</taxon>
        <taxon>Pseudomonadati</taxon>
        <taxon>Myxococcota</taxon>
        <taxon>Myxococcia</taxon>
        <taxon>Myxococcales</taxon>
        <taxon>Cystobacterineae</taxon>
        <taxon>Myxococcaceae</taxon>
        <taxon>Corallococcus</taxon>
    </lineage>
</organism>
<evidence type="ECO:0008006" key="4">
    <source>
        <dbReference type="Google" id="ProtNLM"/>
    </source>
</evidence>
<feature type="region of interest" description="Disordered" evidence="1">
    <location>
        <begin position="1"/>
        <end position="62"/>
    </location>
</feature>
<evidence type="ECO:0000313" key="2">
    <source>
        <dbReference type="EMBL" id="MBE4748396.1"/>
    </source>
</evidence>
<reference evidence="2 3" key="1">
    <citation type="submission" date="2020-02" db="EMBL/GenBank/DDBJ databases">
        <authorList>
            <person name="Babadi Z.K."/>
            <person name="Risdian C."/>
            <person name="Ebrahimipour G.H."/>
            <person name="Wink J."/>
        </authorList>
    </citation>
    <scope>NUCLEOTIDE SEQUENCE [LARGE SCALE GENOMIC DNA]</scope>
    <source>
        <strain evidence="2 3">ZKHCc1 1396</strain>
    </source>
</reference>
<feature type="compositionally biased region" description="Pro residues" evidence="1">
    <location>
        <begin position="16"/>
        <end position="25"/>
    </location>
</feature>
<accession>A0ABR9PKD5</accession>
<dbReference type="EMBL" id="JAAIYO010000002">
    <property type="protein sequence ID" value="MBE4748396.1"/>
    <property type="molecule type" value="Genomic_DNA"/>
</dbReference>
<comment type="caution">
    <text evidence="2">The sequence shown here is derived from an EMBL/GenBank/DDBJ whole genome shotgun (WGS) entry which is preliminary data.</text>
</comment>
<sequence>MTFLSRTQTPSIPVVPRRPPAPPTQEPANRPAQRPAPGHAADVFEVRGRAGPQAAGGAAGGVKGLHGGLGVSGGVEGVVAPEVWASGGASAEPPGVLEQLQETARQNLPGYAWLESKVDGTLKALSNAKPEVLDAKKQIESMKPGDKYSLSGGFDGGIKLGRLNTKAQYEVSCDVEEKTDPKTGATQKKPVYTLSMDAEVLGGIGTSKLKGLELKALGGGGGKVEYKLDTPEDVARAQDILGRVQSGAECNIAGTPRPPPSQEDMDWLQSKMSAMEVRGASVAQLTAELDLKGTLVDSAGADVKGRGEKSLRIEFKDGKPSDLVLKENLQVELSGSLSKGLGTKGTVTGPDNMKLPFEGGVSLGGTGKVNGKVEMETRFPIPSGVTVDKLLEDPRGTLGAAKEQMGAGKKSKVTLSLDGAGTYQGNGVGMAVEVSIEGNSRRLQESGALERLLTGDVPGSLKAAGKDAEVSLKATPYSQKGISLAPEIKVGPYFDASWELEVSRRTAFVPPMEKKGTAADLAQWMEENSARKAA</sequence>